<dbReference type="OrthoDB" id="2279611at2759"/>
<gene>
    <name evidence="2" type="ORF">AZE42_02032</name>
</gene>
<keyword evidence="1" id="KW-0472">Membrane</keyword>
<feature type="transmembrane region" description="Helical" evidence="1">
    <location>
        <begin position="81"/>
        <end position="99"/>
    </location>
</feature>
<name>A0A1J8QJS4_9AGAM</name>
<keyword evidence="1" id="KW-1133">Transmembrane helix</keyword>
<dbReference type="AlphaFoldDB" id="A0A1J8QJS4"/>
<keyword evidence="1" id="KW-0812">Transmembrane</keyword>
<comment type="caution">
    <text evidence="2">The sequence shown here is derived from an EMBL/GenBank/DDBJ whole genome shotgun (WGS) entry which is preliminary data.</text>
</comment>
<dbReference type="Proteomes" id="UP000183567">
    <property type="component" value="Unassembled WGS sequence"/>
</dbReference>
<protein>
    <recommendedName>
        <fullName evidence="4">Tetraspanin</fullName>
    </recommendedName>
</protein>
<dbReference type="STRING" id="180088.A0A1J8QJS4"/>
<reference evidence="2 3" key="1">
    <citation type="submission" date="2016-03" db="EMBL/GenBank/DDBJ databases">
        <title>Comparative genomics of the ectomycorrhizal sister species Rhizopogon vinicolor and Rhizopogon vesiculosus (Basidiomycota: Boletales) reveals a divergence of the mating type B locus.</title>
        <authorList>
            <person name="Mujic A.B."/>
            <person name="Kuo A."/>
            <person name="Tritt A."/>
            <person name="Lipzen A."/>
            <person name="Chen C."/>
            <person name="Johnson J."/>
            <person name="Sharma A."/>
            <person name="Barry K."/>
            <person name="Grigoriev I.V."/>
            <person name="Spatafora J.W."/>
        </authorList>
    </citation>
    <scope>NUCLEOTIDE SEQUENCE [LARGE SCALE GENOMIC DNA]</scope>
    <source>
        <strain evidence="2 3">AM-OR11-056</strain>
    </source>
</reference>
<accession>A0A1J8QJS4</accession>
<evidence type="ECO:0000313" key="3">
    <source>
        <dbReference type="Proteomes" id="UP000183567"/>
    </source>
</evidence>
<proteinExistence type="predicted"/>
<feature type="transmembrane region" description="Helical" evidence="1">
    <location>
        <begin position="51"/>
        <end position="69"/>
    </location>
</feature>
<dbReference type="EMBL" id="LVVM01004827">
    <property type="protein sequence ID" value="OJA12020.1"/>
    <property type="molecule type" value="Genomic_DNA"/>
</dbReference>
<organism evidence="2 3">
    <name type="scientific">Rhizopogon vesiculosus</name>
    <dbReference type="NCBI Taxonomy" id="180088"/>
    <lineage>
        <taxon>Eukaryota</taxon>
        <taxon>Fungi</taxon>
        <taxon>Dikarya</taxon>
        <taxon>Basidiomycota</taxon>
        <taxon>Agaricomycotina</taxon>
        <taxon>Agaricomycetes</taxon>
        <taxon>Agaricomycetidae</taxon>
        <taxon>Boletales</taxon>
        <taxon>Suillineae</taxon>
        <taxon>Rhizopogonaceae</taxon>
        <taxon>Rhizopogon</taxon>
    </lineage>
</organism>
<keyword evidence="3" id="KW-1185">Reference proteome</keyword>
<evidence type="ECO:0000313" key="2">
    <source>
        <dbReference type="EMBL" id="OJA12020.1"/>
    </source>
</evidence>
<evidence type="ECO:0008006" key="4">
    <source>
        <dbReference type="Google" id="ProtNLM"/>
    </source>
</evidence>
<sequence>MLSKKLLGAWAFFDMCLMAAGVLSLTLSIIWRQPNLLLNLTFSNLDLTSGTVLGIVLLATFVLSLLLVAQRGTLGLKILNWVLLMNGIIILLIGTYIWIFTLHERNNYHAIFGGESDATKILIQDTLKCCGYFNAADEVAFGGTTCPDQAAATALNNFCVTPITKFTDMTLNNVFSTIYGFMSIVIGLFLANMCVIKKRQEIERFEKIDSKRGGGHSFI</sequence>
<feature type="transmembrane region" description="Helical" evidence="1">
    <location>
        <begin position="178"/>
        <end position="196"/>
    </location>
</feature>
<feature type="transmembrane region" description="Helical" evidence="1">
    <location>
        <begin position="7"/>
        <end position="31"/>
    </location>
</feature>
<evidence type="ECO:0000256" key="1">
    <source>
        <dbReference type="SAM" id="Phobius"/>
    </source>
</evidence>